<keyword evidence="2" id="KW-0238">DNA-binding</keyword>
<evidence type="ECO:0000313" key="5">
    <source>
        <dbReference type="EMBL" id="OZU87510.1"/>
    </source>
</evidence>
<dbReference type="SUPFAM" id="SSF46785">
    <property type="entry name" value="Winged helix' DNA-binding domain"/>
    <property type="match status" value="1"/>
</dbReference>
<evidence type="ECO:0000256" key="1">
    <source>
        <dbReference type="ARBA" id="ARBA00023015"/>
    </source>
</evidence>
<name>A0A265N674_9BACI</name>
<evidence type="ECO:0000256" key="3">
    <source>
        <dbReference type="ARBA" id="ARBA00023163"/>
    </source>
</evidence>
<organism evidence="5 6">
    <name type="scientific">Virgibacillus indicus</name>
    <dbReference type="NCBI Taxonomy" id="2024554"/>
    <lineage>
        <taxon>Bacteria</taxon>
        <taxon>Bacillati</taxon>
        <taxon>Bacillota</taxon>
        <taxon>Bacilli</taxon>
        <taxon>Bacillales</taxon>
        <taxon>Bacillaceae</taxon>
        <taxon>Virgibacillus</taxon>
    </lineage>
</organism>
<comment type="caution">
    <text evidence="5">The sequence shown here is derived from an EMBL/GenBank/DDBJ whole genome shotgun (WGS) entry which is preliminary data.</text>
</comment>
<dbReference type="Proteomes" id="UP000216498">
    <property type="component" value="Unassembled WGS sequence"/>
</dbReference>
<sequence>MNTCPYIEASFQILGRKWNGQIIHYLSLCEDGTSHFSEIKKDFTGITSRALSIKLSELVEFGLIEKNITSGSPVTISYELTEKGRTLANALKPIQKWAQVYLDEAVTAKKEKFND</sequence>
<dbReference type="InterPro" id="IPR002577">
    <property type="entry name" value="HTH_HxlR"/>
</dbReference>
<evidence type="ECO:0000313" key="6">
    <source>
        <dbReference type="Proteomes" id="UP000216498"/>
    </source>
</evidence>
<protein>
    <submittedName>
        <fullName evidence="5">Transcriptional regulator</fullName>
    </submittedName>
</protein>
<feature type="domain" description="HTH hxlR-type" evidence="4">
    <location>
        <begin position="4"/>
        <end position="106"/>
    </location>
</feature>
<proteinExistence type="predicted"/>
<dbReference type="PANTHER" id="PTHR33204:SF37">
    <property type="entry name" value="HTH-TYPE TRANSCRIPTIONAL REGULATOR YODB"/>
    <property type="match status" value="1"/>
</dbReference>
<gene>
    <name evidence="5" type="ORF">CIL03_16410</name>
</gene>
<keyword evidence="3" id="KW-0804">Transcription</keyword>
<dbReference type="GO" id="GO:0003677">
    <property type="term" value="F:DNA binding"/>
    <property type="evidence" value="ECO:0007669"/>
    <property type="project" value="UniProtKB-KW"/>
</dbReference>
<dbReference type="OrthoDB" id="9800966at2"/>
<dbReference type="AlphaFoldDB" id="A0A265N674"/>
<dbReference type="InterPro" id="IPR036388">
    <property type="entry name" value="WH-like_DNA-bd_sf"/>
</dbReference>
<dbReference type="EMBL" id="NPMS01000010">
    <property type="protein sequence ID" value="OZU87510.1"/>
    <property type="molecule type" value="Genomic_DNA"/>
</dbReference>
<reference evidence="5 6" key="1">
    <citation type="submission" date="2017-08" db="EMBL/GenBank/DDBJ databases">
        <title>Virgibacillus indicus sp. nov. and Virgibacillus profoundi sp. nov, two moderately halophilic bacteria isolated from marine sediment by using the Microfluidic Streak Plate.</title>
        <authorList>
            <person name="Xu B."/>
            <person name="Hu B."/>
            <person name="Wang J."/>
            <person name="Zhu Y."/>
            <person name="Huang L."/>
            <person name="Du W."/>
            <person name="Huang Y."/>
        </authorList>
    </citation>
    <scope>NUCLEOTIDE SEQUENCE [LARGE SCALE GENOMIC DNA]</scope>
    <source>
        <strain evidence="5 6">IO3-P2-C2</strain>
    </source>
</reference>
<dbReference type="Pfam" id="PF01638">
    <property type="entry name" value="HxlR"/>
    <property type="match status" value="1"/>
</dbReference>
<dbReference type="PROSITE" id="PS51118">
    <property type="entry name" value="HTH_HXLR"/>
    <property type="match status" value="1"/>
</dbReference>
<dbReference type="PANTHER" id="PTHR33204">
    <property type="entry name" value="TRANSCRIPTIONAL REGULATOR, MARR FAMILY"/>
    <property type="match status" value="1"/>
</dbReference>
<accession>A0A265N674</accession>
<dbReference type="RefSeq" id="WP_094887083.1">
    <property type="nucleotide sequence ID" value="NZ_NPMS01000010.1"/>
</dbReference>
<keyword evidence="6" id="KW-1185">Reference proteome</keyword>
<evidence type="ECO:0000256" key="2">
    <source>
        <dbReference type="ARBA" id="ARBA00023125"/>
    </source>
</evidence>
<dbReference type="InterPro" id="IPR036390">
    <property type="entry name" value="WH_DNA-bd_sf"/>
</dbReference>
<keyword evidence="1" id="KW-0805">Transcription regulation</keyword>
<evidence type="ECO:0000259" key="4">
    <source>
        <dbReference type="PROSITE" id="PS51118"/>
    </source>
</evidence>
<dbReference type="Gene3D" id="1.10.10.10">
    <property type="entry name" value="Winged helix-like DNA-binding domain superfamily/Winged helix DNA-binding domain"/>
    <property type="match status" value="1"/>
</dbReference>